<reference evidence="2 3" key="1">
    <citation type="submission" date="2020-06" db="EMBL/GenBank/DDBJ databases">
        <authorList>
            <person name="Li R."/>
            <person name="Bekaert M."/>
        </authorList>
    </citation>
    <scope>NUCLEOTIDE SEQUENCE [LARGE SCALE GENOMIC DNA]</scope>
    <source>
        <strain evidence="3">wild</strain>
    </source>
</reference>
<proteinExistence type="predicted"/>
<gene>
    <name evidence="2" type="ORF">MCOR_39982</name>
</gene>
<feature type="region of interest" description="Disordered" evidence="1">
    <location>
        <begin position="121"/>
        <end position="185"/>
    </location>
</feature>
<evidence type="ECO:0000313" key="3">
    <source>
        <dbReference type="Proteomes" id="UP000507470"/>
    </source>
</evidence>
<protein>
    <submittedName>
        <fullName evidence="2">Uncharacterized protein</fullName>
    </submittedName>
</protein>
<organism evidence="2 3">
    <name type="scientific">Mytilus coruscus</name>
    <name type="common">Sea mussel</name>
    <dbReference type="NCBI Taxonomy" id="42192"/>
    <lineage>
        <taxon>Eukaryota</taxon>
        <taxon>Metazoa</taxon>
        <taxon>Spiralia</taxon>
        <taxon>Lophotrochozoa</taxon>
        <taxon>Mollusca</taxon>
        <taxon>Bivalvia</taxon>
        <taxon>Autobranchia</taxon>
        <taxon>Pteriomorphia</taxon>
        <taxon>Mytilida</taxon>
        <taxon>Mytiloidea</taxon>
        <taxon>Mytilidae</taxon>
        <taxon>Mytilinae</taxon>
        <taxon>Mytilus</taxon>
    </lineage>
</organism>
<name>A0A6J8DCL5_MYTCO</name>
<dbReference type="Proteomes" id="UP000507470">
    <property type="component" value="Unassembled WGS sequence"/>
</dbReference>
<dbReference type="AlphaFoldDB" id="A0A6J8DCL5"/>
<sequence length="185" mass="21312">MEDFAKCNSTGEGVLTYIPHCPKPYGKFIHREQCLVCTADTITNRVVHSNNTFGSFVKQEPLSYITSTAMLSMISLIVHLKWSSVCVIFDNETIDTKRTSVLSWEKKSYCVINILKENGKRRKDTGEQRKDNGERSTKKGEWRKEDKERSTEKGEQRKECGEWRKGNGEQRKAYGERRKVAHDGT</sequence>
<evidence type="ECO:0000313" key="2">
    <source>
        <dbReference type="EMBL" id="CAC5406408.1"/>
    </source>
</evidence>
<dbReference type="EMBL" id="CACVKT020007220">
    <property type="protein sequence ID" value="CAC5406408.1"/>
    <property type="molecule type" value="Genomic_DNA"/>
</dbReference>
<keyword evidence="3" id="KW-1185">Reference proteome</keyword>
<evidence type="ECO:0000256" key="1">
    <source>
        <dbReference type="SAM" id="MobiDB-lite"/>
    </source>
</evidence>
<feature type="compositionally biased region" description="Basic and acidic residues" evidence="1">
    <location>
        <begin position="124"/>
        <end position="185"/>
    </location>
</feature>
<accession>A0A6J8DCL5</accession>